<sequence>MEEVFSHEDTATLQVKSSLDYRLKPCNDPTEIPPLYIQLDKKRPKKHKNFMSFLPQKVILIGSSKGLLAVEATFILVKRMDILPRNWSYTFAIQCQKNGLN</sequence>
<dbReference type="Proteomes" id="UP000187203">
    <property type="component" value="Unassembled WGS sequence"/>
</dbReference>
<keyword evidence="2" id="KW-1185">Reference proteome</keyword>
<dbReference type="AlphaFoldDB" id="A0A1R3IXM5"/>
<dbReference type="EMBL" id="AWUE01017335">
    <property type="protein sequence ID" value="OMO87337.1"/>
    <property type="molecule type" value="Genomic_DNA"/>
</dbReference>
<gene>
    <name evidence="1" type="ORF">COLO4_20680</name>
</gene>
<protein>
    <submittedName>
        <fullName evidence="1">Uncharacterized protein</fullName>
    </submittedName>
</protein>
<accession>A0A1R3IXM5</accession>
<name>A0A1R3IXM5_9ROSI</name>
<evidence type="ECO:0000313" key="2">
    <source>
        <dbReference type="Proteomes" id="UP000187203"/>
    </source>
</evidence>
<reference evidence="2" key="1">
    <citation type="submission" date="2013-09" db="EMBL/GenBank/DDBJ databases">
        <title>Corchorus olitorius genome sequencing.</title>
        <authorList>
            <person name="Alam M."/>
            <person name="Haque M.S."/>
            <person name="Islam M.S."/>
            <person name="Emdad E.M."/>
            <person name="Islam M.M."/>
            <person name="Ahmed B."/>
            <person name="Halim A."/>
            <person name="Hossen Q.M.M."/>
            <person name="Hossain M.Z."/>
            <person name="Ahmed R."/>
            <person name="Khan M.M."/>
            <person name="Islam R."/>
            <person name="Rashid M.M."/>
            <person name="Khan S.A."/>
            <person name="Rahman M.S."/>
            <person name="Alam M."/>
            <person name="Yahiya A.S."/>
            <person name="Khan M.S."/>
            <person name="Azam M.S."/>
            <person name="Haque T."/>
            <person name="Lashkar M.Z.H."/>
            <person name="Akhand A.I."/>
            <person name="Morshed G."/>
            <person name="Roy S."/>
            <person name="Uddin K.S."/>
            <person name="Rabeya T."/>
            <person name="Hossain A.S."/>
            <person name="Chowdhury A."/>
            <person name="Snigdha A.R."/>
            <person name="Mortoza M.S."/>
            <person name="Matin S.A."/>
            <person name="Hoque S.M.E."/>
            <person name="Islam M.K."/>
            <person name="Roy D.K."/>
            <person name="Haider R."/>
            <person name="Moosa M.M."/>
            <person name="Elias S.M."/>
            <person name="Hasan A.M."/>
            <person name="Jahan S."/>
            <person name="Shafiuddin M."/>
            <person name="Mahmood N."/>
            <person name="Shommy N.S."/>
        </authorList>
    </citation>
    <scope>NUCLEOTIDE SEQUENCE [LARGE SCALE GENOMIC DNA]</scope>
    <source>
        <strain evidence="2">cv. O-4</strain>
    </source>
</reference>
<organism evidence="1 2">
    <name type="scientific">Corchorus olitorius</name>
    <dbReference type="NCBI Taxonomy" id="93759"/>
    <lineage>
        <taxon>Eukaryota</taxon>
        <taxon>Viridiplantae</taxon>
        <taxon>Streptophyta</taxon>
        <taxon>Embryophyta</taxon>
        <taxon>Tracheophyta</taxon>
        <taxon>Spermatophyta</taxon>
        <taxon>Magnoliopsida</taxon>
        <taxon>eudicotyledons</taxon>
        <taxon>Gunneridae</taxon>
        <taxon>Pentapetalae</taxon>
        <taxon>rosids</taxon>
        <taxon>malvids</taxon>
        <taxon>Malvales</taxon>
        <taxon>Malvaceae</taxon>
        <taxon>Grewioideae</taxon>
        <taxon>Apeibeae</taxon>
        <taxon>Corchorus</taxon>
    </lineage>
</organism>
<evidence type="ECO:0000313" key="1">
    <source>
        <dbReference type="EMBL" id="OMO87337.1"/>
    </source>
</evidence>
<proteinExistence type="predicted"/>
<comment type="caution">
    <text evidence="1">The sequence shown here is derived from an EMBL/GenBank/DDBJ whole genome shotgun (WGS) entry which is preliminary data.</text>
</comment>